<name>A0A2P6VSB5_9CHLO</name>
<protein>
    <submittedName>
        <fullName evidence="1">ABC transporter permease</fullName>
    </submittedName>
</protein>
<evidence type="ECO:0000313" key="2">
    <source>
        <dbReference type="Proteomes" id="UP000239649"/>
    </source>
</evidence>
<reference evidence="1 2" key="1">
    <citation type="journal article" date="2018" name="Plant J.">
        <title>Genome sequences of Chlorella sorokiniana UTEX 1602 and Micractinium conductrix SAG 241.80: implications to maltose excretion by a green alga.</title>
        <authorList>
            <person name="Arriola M.B."/>
            <person name="Velmurugan N."/>
            <person name="Zhang Y."/>
            <person name="Plunkett M.H."/>
            <person name="Hondzo H."/>
            <person name="Barney B.M."/>
        </authorList>
    </citation>
    <scope>NUCLEOTIDE SEQUENCE [LARGE SCALE GENOMIC DNA]</scope>
    <source>
        <strain evidence="1 2">SAG 241.80</strain>
    </source>
</reference>
<dbReference type="Proteomes" id="UP000239649">
    <property type="component" value="Unassembled WGS sequence"/>
</dbReference>
<dbReference type="EMBL" id="LHPF02000001">
    <property type="protein sequence ID" value="PSC76986.1"/>
    <property type="molecule type" value="Genomic_DNA"/>
</dbReference>
<keyword evidence="2" id="KW-1185">Reference proteome</keyword>
<accession>A0A2P6VSB5</accession>
<gene>
    <name evidence="1" type="primary">g878</name>
    <name evidence="1" type="ORF">C2E20_0878</name>
</gene>
<proteinExistence type="predicted"/>
<organism evidence="1 2">
    <name type="scientific">Micractinium conductrix</name>
    <dbReference type="NCBI Taxonomy" id="554055"/>
    <lineage>
        <taxon>Eukaryota</taxon>
        <taxon>Viridiplantae</taxon>
        <taxon>Chlorophyta</taxon>
        <taxon>core chlorophytes</taxon>
        <taxon>Trebouxiophyceae</taxon>
        <taxon>Chlorellales</taxon>
        <taxon>Chlorellaceae</taxon>
        <taxon>Chlorella clade</taxon>
        <taxon>Micractinium</taxon>
    </lineage>
</organism>
<evidence type="ECO:0000313" key="1">
    <source>
        <dbReference type="EMBL" id="PSC76986.1"/>
    </source>
</evidence>
<comment type="caution">
    <text evidence="1">The sequence shown here is derived from an EMBL/GenBank/DDBJ whole genome shotgun (WGS) entry which is preliminary data.</text>
</comment>
<dbReference type="AlphaFoldDB" id="A0A2P6VSB5"/>
<sequence length="306" mass="31967">MFKELVAGQKQMEEGLSAQLARLEKGQAQPLARSADIFEVAVRGAVQGVPRSQRGSTVITSLLQLLLMFELPGDGLGLAHAALAQPGALYAYRSVVQKKFGKAGGAQAATAAWSAATPTPSSEAEWLAEAALARQLFQCVVTNSQPHSAIRLWLSLCEAAAKDAASPGGGGGALLSLLQAPPAPLAWRADVALAAALAGGCQSEVELDLPVEVCSASGVTTILVEEVKSGGAGLNTARAQLRRVIMMVAWAHAVLQQPLPTFVGSVVVPRTERRKAERRLGRAFQERVPVPQGRGSVAVTWELSSP</sequence>